<keyword evidence="6" id="KW-1185">Reference proteome</keyword>
<dbReference type="AlphaFoldDB" id="A0AAX6MXG7"/>
<accession>A0AAX6MXG7</accession>
<dbReference type="PANTHER" id="PTHR10272:SF14">
    <property type="entry name" value="PAF ACETYLHYDROLASE FAMILY PROTEIN"/>
    <property type="match status" value="1"/>
</dbReference>
<dbReference type="SUPFAM" id="SSF53474">
    <property type="entry name" value="alpha/beta-Hydrolases"/>
    <property type="match status" value="1"/>
</dbReference>
<name>A0AAX6MXG7_9PEZI</name>
<sequence>MELIGVYRQPVSRAKFIIIIITLLVTLYIPGIAEAVSLPPPTGPYHVGVRKYTIEYYNDHDPVAPNNVSTAFLATIFYPTPQKPEGAPKPYLNPETAAYFEQNWHYSNGTLSSITSTVQEDAPFLELKGAADGPLLLPTILFGPGGGGPPVEGNTILLSELASHGYAIIGIDHPFEQPFIRYPNGTGVTGIDLDNVDIDLVDIYNMRLGDNSVFLKDHLPDFVRKLKLPLNITKLGAFGYSLGGAAALGSLQSHDQIVSGLNLDGTLIGSLALNSSAADERKPAFLIGSQGHGSSGTGDNTWVTFPKWQTDWHRKININGTTHHDFFDDTFWKTLEVGADPHAGPIDGLEQVRILNAYVKAFFDFTLLDKNSALLDGPSPEFPEVVFSSVADL</sequence>
<dbReference type="GO" id="GO:0016042">
    <property type="term" value="P:lipid catabolic process"/>
    <property type="evidence" value="ECO:0007669"/>
    <property type="project" value="UniProtKB-KW"/>
</dbReference>
<dbReference type="InterPro" id="IPR029058">
    <property type="entry name" value="AB_hydrolase_fold"/>
</dbReference>
<evidence type="ECO:0000256" key="2">
    <source>
        <dbReference type="ARBA" id="ARBA00022801"/>
    </source>
</evidence>
<keyword evidence="2" id="KW-0378">Hydrolase</keyword>
<evidence type="ECO:0000313" key="5">
    <source>
        <dbReference type="EMBL" id="KAK6957305.1"/>
    </source>
</evidence>
<organism evidence="5 6">
    <name type="scientific">Daldinia eschscholtzii</name>
    <dbReference type="NCBI Taxonomy" id="292717"/>
    <lineage>
        <taxon>Eukaryota</taxon>
        <taxon>Fungi</taxon>
        <taxon>Dikarya</taxon>
        <taxon>Ascomycota</taxon>
        <taxon>Pezizomycotina</taxon>
        <taxon>Sordariomycetes</taxon>
        <taxon>Xylariomycetidae</taxon>
        <taxon>Xylariales</taxon>
        <taxon>Hypoxylaceae</taxon>
        <taxon>Daldinia</taxon>
    </lineage>
</organism>
<dbReference type="PANTHER" id="PTHR10272">
    <property type="entry name" value="PLATELET-ACTIVATING FACTOR ACETYLHYDROLASE"/>
    <property type="match status" value="1"/>
</dbReference>
<evidence type="ECO:0000256" key="4">
    <source>
        <dbReference type="ARBA" id="ARBA00023098"/>
    </source>
</evidence>
<dbReference type="Gene3D" id="3.40.50.1820">
    <property type="entry name" value="alpha/beta hydrolase"/>
    <property type="match status" value="1"/>
</dbReference>
<dbReference type="GO" id="GO:0003847">
    <property type="term" value="F:1-alkyl-2-acetylglycerophosphocholine esterase activity"/>
    <property type="evidence" value="ECO:0007669"/>
    <property type="project" value="UniProtKB-EC"/>
</dbReference>
<keyword evidence="4" id="KW-0443">Lipid metabolism</keyword>
<keyword evidence="3" id="KW-0442">Lipid degradation</keyword>
<dbReference type="EC" id="3.1.1.47" evidence="1"/>
<comment type="caution">
    <text evidence="5">The sequence shown here is derived from an EMBL/GenBank/DDBJ whole genome shotgun (WGS) entry which is preliminary data.</text>
</comment>
<evidence type="ECO:0000256" key="1">
    <source>
        <dbReference type="ARBA" id="ARBA00013201"/>
    </source>
</evidence>
<proteinExistence type="predicted"/>
<evidence type="ECO:0000313" key="6">
    <source>
        <dbReference type="Proteomes" id="UP001369815"/>
    </source>
</evidence>
<reference evidence="5 6" key="1">
    <citation type="journal article" date="2024" name="Front Chem Biol">
        <title>Unveiling the potential of Daldinia eschscholtzii MFLUCC 19-0629 through bioactivity and bioinformatics studies for enhanced sustainable agriculture production.</title>
        <authorList>
            <person name="Brooks S."/>
            <person name="Weaver J.A."/>
            <person name="Klomchit A."/>
            <person name="Alharthi S.A."/>
            <person name="Onlamun T."/>
            <person name="Nurani R."/>
            <person name="Vong T.K."/>
            <person name="Alberti F."/>
            <person name="Greco C."/>
        </authorList>
    </citation>
    <scope>NUCLEOTIDE SEQUENCE [LARGE SCALE GENOMIC DNA]</scope>
    <source>
        <strain evidence="5">MFLUCC 19-0629</strain>
    </source>
</reference>
<dbReference type="EMBL" id="JBANMG010000001">
    <property type="protein sequence ID" value="KAK6957305.1"/>
    <property type="molecule type" value="Genomic_DNA"/>
</dbReference>
<evidence type="ECO:0000256" key="3">
    <source>
        <dbReference type="ARBA" id="ARBA00022963"/>
    </source>
</evidence>
<dbReference type="Proteomes" id="UP001369815">
    <property type="component" value="Unassembled WGS sequence"/>
</dbReference>
<gene>
    <name evidence="5" type="ORF">Daesc_000088</name>
</gene>
<protein>
    <recommendedName>
        <fullName evidence="1">1-alkyl-2-acetylglycerophosphocholine esterase</fullName>
        <ecNumber evidence="1">3.1.1.47</ecNumber>
    </recommendedName>
</protein>